<accession>A0A5P1DHQ6</accession>
<evidence type="ECO:0008006" key="6">
    <source>
        <dbReference type="Google" id="ProtNLM"/>
    </source>
</evidence>
<reference evidence="2 5" key="2">
    <citation type="submission" date="2021-01" db="EMBL/GenBank/DDBJ databases">
        <title>Antibiotic resistance and phylogeny of Pseudomonas spp. isolated over three decades from chicken meat in the Norwegian food chain.</title>
        <authorList>
            <person name="Moen B."/>
        </authorList>
    </citation>
    <scope>NUCLEOTIDE SEQUENCE [LARGE SCALE GENOMIC DNA]</scope>
    <source>
        <strain evidence="2 5">MF6766</strain>
    </source>
</reference>
<dbReference type="RefSeq" id="WP_153872476.1">
    <property type="nucleotide sequence ID" value="NZ_JAEKCT010000008.1"/>
</dbReference>
<dbReference type="PROSITE" id="PS51257">
    <property type="entry name" value="PROKAR_LIPOPROTEIN"/>
    <property type="match status" value="1"/>
</dbReference>
<comment type="caution">
    <text evidence="3">The sequence shown here is derived from an EMBL/GenBank/DDBJ whole genome shotgun (WGS) entry which is preliminary data.</text>
</comment>
<feature type="chain" id="PRO_5024397875" description="Lipoprotein" evidence="1">
    <location>
        <begin position="21"/>
        <end position="209"/>
    </location>
</feature>
<reference evidence="3 4" key="1">
    <citation type="submission" date="2019-08" db="EMBL/GenBank/DDBJ databases">
        <title>Pseudomonas haemolytica sp. nov. isolated from raw milk and skim milk concentrate.</title>
        <authorList>
            <person name="Hofmann K."/>
            <person name="Huptas C."/>
            <person name="Doll E."/>
            <person name="Scherer S."/>
            <person name="Wenning M."/>
        </authorList>
    </citation>
    <scope>NUCLEOTIDE SEQUENCE [LARGE SCALE GENOMIC DNA]</scope>
    <source>
        <strain evidence="3 4">DSM 108987</strain>
    </source>
</reference>
<feature type="signal peptide" evidence="1">
    <location>
        <begin position="1"/>
        <end position="20"/>
    </location>
</feature>
<organism evidence="3 4">
    <name type="scientific">Pseudomonas haemolytica</name>
    <dbReference type="NCBI Taxonomy" id="2600065"/>
    <lineage>
        <taxon>Bacteria</taxon>
        <taxon>Pseudomonadati</taxon>
        <taxon>Pseudomonadota</taxon>
        <taxon>Gammaproteobacteria</taxon>
        <taxon>Pseudomonadales</taxon>
        <taxon>Pseudomonadaceae</taxon>
        <taxon>Pseudomonas</taxon>
    </lineage>
</organism>
<name>A0A5P1DHQ6_9PSED</name>
<dbReference type="OrthoDB" id="8703520at2"/>
<evidence type="ECO:0000313" key="4">
    <source>
        <dbReference type="Proteomes" id="UP000408764"/>
    </source>
</evidence>
<dbReference type="EMBL" id="VOIW01000007">
    <property type="protein sequence ID" value="MRJ39922.1"/>
    <property type="molecule type" value="Genomic_DNA"/>
</dbReference>
<gene>
    <name evidence="3" type="ORF">FRT59_23545</name>
    <name evidence="2" type="ORF">JJD71_23945</name>
</gene>
<keyword evidence="5" id="KW-1185">Reference proteome</keyword>
<evidence type="ECO:0000256" key="1">
    <source>
        <dbReference type="SAM" id="SignalP"/>
    </source>
</evidence>
<evidence type="ECO:0000313" key="2">
    <source>
        <dbReference type="EMBL" id="MBK3462125.1"/>
    </source>
</evidence>
<dbReference type="EMBL" id="JAENSR010000007">
    <property type="protein sequence ID" value="MBK3462125.1"/>
    <property type="molecule type" value="Genomic_DNA"/>
</dbReference>
<dbReference type="AlphaFoldDB" id="A0A5P1DHQ6"/>
<sequence length="209" mass="22842">MRKVAFILSALILAGCHSNARDSSSSLLKDGVQLQQNTVVADAEQAKVIMRATGFTYPVQFSVRRGSDADQRPEILGTVVDSGRGKVFGWIAKMSEVANSAAVKRFPQLEVLADPGQTIEVLGESRVYDSNYYRYAEKIVYACGPMSSAFKPQKQKVYLVEFVIVGAGCEQHVYDITDPAQRIPVLALSTLLDNATAKLAQPQLKAEQK</sequence>
<proteinExistence type="predicted"/>
<keyword evidence="1" id="KW-0732">Signal</keyword>
<evidence type="ECO:0000313" key="5">
    <source>
        <dbReference type="Proteomes" id="UP000620382"/>
    </source>
</evidence>
<protein>
    <recommendedName>
        <fullName evidence="6">Lipoprotein</fullName>
    </recommendedName>
</protein>
<evidence type="ECO:0000313" key="3">
    <source>
        <dbReference type="EMBL" id="MRJ39922.1"/>
    </source>
</evidence>
<dbReference type="Proteomes" id="UP000620382">
    <property type="component" value="Unassembled WGS sequence"/>
</dbReference>
<dbReference type="Proteomes" id="UP000408764">
    <property type="component" value="Unassembled WGS sequence"/>
</dbReference>